<keyword evidence="9" id="KW-0520">NAD</keyword>
<sequence>MSLFFVSFFIVILMALLWALFMFLSEKSLVSREKSSPYECGFEVVMSARAPFSLRFFILAVLFVVFDVEVALMVPVVFSISFAKSTFGLVSSVLFFFVLFIGLFHEYREGSLDWVS</sequence>
<keyword evidence="4 9" id="KW-0813">Transport</keyword>
<dbReference type="PANTHER" id="PTHR11058:SF9">
    <property type="entry name" value="NADH-UBIQUINONE OXIDOREDUCTASE CHAIN 3"/>
    <property type="match status" value="1"/>
</dbReference>
<evidence type="ECO:0000256" key="6">
    <source>
        <dbReference type="ARBA" id="ARBA00022989"/>
    </source>
</evidence>
<evidence type="ECO:0000256" key="2">
    <source>
        <dbReference type="ARBA" id="ARBA00008472"/>
    </source>
</evidence>
<dbReference type="PANTHER" id="PTHR11058">
    <property type="entry name" value="NADH-UBIQUINONE OXIDOREDUCTASE CHAIN 3"/>
    <property type="match status" value="1"/>
</dbReference>
<dbReference type="Pfam" id="PF00507">
    <property type="entry name" value="Oxidored_q4"/>
    <property type="match status" value="1"/>
</dbReference>
<proteinExistence type="inferred from homology"/>
<gene>
    <name evidence="10" type="primary">nad3</name>
</gene>
<comment type="subcellular location">
    <subcellularLocation>
        <location evidence="1">Membrane</location>
    </subcellularLocation>
    <subcellularLocation>
        <location evidence="9">Mitochondrion membrane</location>
        <topology evidence="9">Multi-pass membrane protein</topology>
    </subcellularLocation>
</comment>
<feature type="transmembrane region" description="Helical" evidence="9">
    <location>
        <begin position="86"/>
        <end position="104"/>
    </location>
</feature>
<keyword evidence="9" id="KW-0830">Ubiquinone</keyword>
<evidence type="ECO:0000256" key="7">
    <source>
        <dbReference type="ARBA" id="ARBA00023136"/>
    </source>
</evidence>
<keyword evidence="6 9" id="KW-1133">Transmembrane helix</keyword>
<feature type="transmembrane region" description="Helical" evidence="9">
    <location>
        <begin position="6"/>
        <end position="24"/>
    </location>
</feature>
<evidence type="ECO:0000256" key="5">
    <source>
        <dbReference type="ARBA" id="ARBA00022692"/>
    </source>
</evidence>
<dbReference type="GO" id="GO:0008137">
    <property type="term" value="F:NADH dehydrogenase (ubiquinone) activity"/>
    <property type="evidence" value="ECO:0007669"/>
    <property type="project" value="UniProtKB-UniRule"/>
</dbReference>
<evidence type="ECO:0000256" key="8">
    <source>
        <dbReference type="ARBA" id="ARBA00049551"/>
    </source>
</evidence>
<geneLocation type="mitochondrion" evidence="10"/>
<dbReference type="InterPro" id="IPR038430">
    <property type="entry name" value="NDAH_ubi_oxred_su3_sf"/>
</dbReference>
<feature type="transmembrane region" description="Helical" evidence="9">
    <location>
        <begin position="56"/>
        <end position="80"/>
    </location>
</feature>
<keyword evidence="9" id="KW-0679">Respiratory chain</keyword>
<dbReference type="GO" id="GO:0031966">
    <property type="term" value="C:mitochondrial membrane"/>
    <property type="evidence" value="ECO:0007669"/>
    <property type="project" value="UniProtKB-SubCell"/>
</dbReference>
<keyword evidence="9" id="KW-1278">Translocase</keyword>
<evidence type="ECO:0000256" key="9">
    <source>
        <dbReference type="RuleBase" id="RU003640"/>
    </source>
</evidence>
<comment type="function">
    <text evidence="9">Core subunit of the mitochondrial membrane respiratory chain NADH dehydrogenase (Complex I) which catalyzes electron transfer from NADH through the respiratory chain, using ubiquinone as an electron acceptor. Essential for the catalytic activity of complex I.</text>
</comment>
<dbReference type="Gene3D" id="1.20.58.1610">
    <property type="entry name" value="NADH:ubiquinone/plastoquinone oxidoreductase, chain 3"/>
    <property type="match status" value="1"/>
</dbReference>
<evidence type="ECO:0000256" key="3">
    <source>
        <dbReference type="ARBA" id="ARBA00021007"/>
    </source>
</evidence>
<evidence type="ECO:0000313" key="10">
    <source>
        <dbReference type="EMBL" id="QDO71949.1"/>
    </source>
</evidence>
<evidence type="ECO:0000256" key="1">
    <source>
        <dbReference type="ARBA" id="ARBA00004370"/>
    </source>
</evidence>
<accession>A0A516EZL9</accession>
<dbReference type="EC" id="7.1.1.2" evidence="9"/>
<reference evidence="10" key="1">
    <citation type="journal article" date="2019" name="Mol. Phylogenet. Evol.">
        <title>A mitochondrial genome phylogeny of Mytilidae (Bivalvia: Mytilida).</title>
        <authorList>
            <person name="Lee Y."/>
            <person name="Kwak H."/>
            <person name="Shin J."/>
            <person name="Kim S.C."/>
            <person name="Kim T."/>
            <person name="Park J.K."/>
        </authorList>
    </citation>
    <scope>NUCLEOTIDE SEQUENCE</scope>
</reference>
<keyword evidence="9" id="KW-0249">Electron transport</keyword>
<organism evidence="10">
    <name type="scientific">Septifer bilocularis</name>
    <dbReference type="NCBI Taxonomy" id="102393"/>
    <lineage>
        <taxon>Eukaryota</taxon>
        <taxon>Metazoa</taxon>
        <taxon>Spiralia</taxon>
        <taxon>Lophotrochozoa</taxon>
        <taxon>Mollusca</taxon>
        <taxon>Bivalvia</taxon>
        <taxon>Autobranchia</taxon>
        <taxon>Pteriomorphia</taxon>
        <taxon>Mytilida</taxon>
        <taxon>Mytiloidea</taxon>
        <taxon>Mytilidae</taxon>
        <taxon>Mytilinae</taxon>
        <taxon>Septifer</taxon>
    </lineage>
</organism>
<name>A0A516EZL9_9BIVA</name>
<evidence type="ECO:0000256" key="4">
    <source>
        <dbReference type="ARBA" id="ARBA00022448"/>
    </source>
</evidence>
<comment type="similarity">
    <text evidence="2 9">Belongs to the complex I subunit 3 family.</text>
</comment>
<comment type="catalytic activity">
    <reaction evidence="8 9">
        <text>a ubiquinone + NADH + 5 H(+)(in) = a ubiquinol + NAD(+) + 4 H(+)(out)</text>
        <dbReference type="Rhea" id="RHEA:29091"/>
        <dbReference type="Rhea" id="RHEA-COMP:9565"/>
        <dbReference type="Rhea" id="RHEA-COMP:9566"/>
        <dbReference type="ChEBI" id="CHEBI:15378"/>
        <dbReference type="ChEBI" id="CHEBI:16389"/>
        <dbReference type="ChEBI" id="CHEBI:17976"/>
        <dbReference type="ChEBI" id="CHEBI:57540"/>
        <dbReference type="ChEBI" id="CHEBI:57945"/>
        <dbReference type="EC" id="7.1.1.2"/>
    </reaction>
</comment>
<keyword evidence="5 9" id="KW-0812">Transmembrane</keyword>
<dbReference type="GO" id="GO:0030964">
    <property type="term" value="C:NADH dehydrogenase complex"/>
    <property type="evidence" value="ECO:0007669"/>
    <property type="project" value="TreeGrafter"/>
</dbReference>
<dbReference type="InterPro" id="IPR000440">
    <property type="entry name" value="NADH_UbQ/plastoQ_OxRdtase_su3"/>
</dbReference>
<dbReference type="AlphaFoldDB" id="A0A516EZL9"/>
<protein>
    <recommendedName>
        <fullName evidence="3 9">NADH-ubiquinone oxidoreductase chain 3</fullName>
        <ecNumber evidence="9">7.1.1.2</ecNumber>
    </recommendedName>
</protein>
<keyword evidence="7 9" id="KW-0472">Membrane</keyword>
<dbReference type="EMBL" id="MK721549">
    <property type="protein sequence ID" value="QDO71949.1"/>
    <property type="molecule type" value="Genomic_DNA"/>
</dbReference>
<keyword evidence="9 10" id="KW-0496">Mitochondrion</keyword>